<feature type="transmembrane region" description="Helical" evidence="10">
    <location>
        <begin position="85"/>
        <end position="103"/>
    </location>
</feature>
<evidence type="ECO:0000256" key="9">
    <source>
        <dbReference type="ARBA" id="ARBA00023224"/>
    </source>
</evidence>
<feature type="transmembrane region" description="Helical" evidence="10">
    <location>
        <begin position="400"/>
        <end position="419"/>
    </location>
</feature>
<feature type="transmembrane region" description="Helical" evidence="10">
    <location>
        <begin position="217"/>
        <end position="239"/>
    </location>
</feature>
<dbReference type="GO" id="GO:0007165">
    <property type="term" value="P:signal transduction"/>
    <property type="evidence" value="ECO:0007669"/>
    <property type="project" value="UniProtKB-KW"/>
</dbReference>
<evidence type="ECO:0000256" key="4">
    <source>
        <dbReference type="ARBA" id="ARBA00022692"/>
    </source>
</evidence>
<feature type="transmembrane region" description="Helical" evidence="10">
    <location>
        <begin position="20"/>
        <end position="40"/>
    </location>
</feature>
<keyword evidence="9 10" id="KW-0807">Transducer</keyword>
<evidence type="ECO:0000313" key="11">
    <source>
        <dbReference type="EMBL" id="XCD10492.1"/>
    </source>
</evidence>
<dbReference type="EMBL" id="PP937565">
    <property type="protein sequence ID" value="XCD10492.1"/>
    <property type="molecule type" value="mRNA"/>
</dbReference>
<dbReference type="InterPro" id="IPR004117">
    <property type="entry name" value="7tm6_olfct_rcpt"/>
</dbReference>
<evidence type="ECO:0000256" key="1">
    <source>
        <dbReference type="ARBA" id="ARBA00004651"/>
    </source>
</evidence>
<dbReference type="PANTHER" id="PTHR21137">
    <property type="entry name" value="ODORANT RECEPTOR"/>
    <property type="match status" value="1"/>
</dbReference>
<proteinExistence type="evidence at transcript level"/>
<dbReference type="GO" id="GO:0004984">
    <property type="term" value="F:olfactory receptor activity"/>
    <property type="evidence" value="ECO:0007669"/>
    <property type="project" value="InterPro"/>
</dbReference>
<feature type="transmembrane region" description="Helical" evidence="10">
    <location>
        <begin position="52"/>
        <end position="73"/>
    </location>
</feature>
<keyword evidence="6 10" id="KW-1133">Transmembrane helix</keyword>
<evidence type="ECO:0000256" key="2">
    <source>
        <dbReference type="ARBA" id="ARBA00022475"/>
    </source>
</evidence>
<organism evidence="11">
    <name type="scientific">Conopomorpha sinensis</name>
    <name type="common">litch fruit borer</name>
    <dbReference type="NCBI Taxonomy" id="940481"/>
    <lineage>
        <taxon>Eukaryota</taxon>
        <taxon>Metazoa</taxon>
        <taxon>Ecdysozoa</taxon>
        <taxon>Arthropoda</taxon>
        <taxon>Hexapoda</taxon>
        <taxon>Insecta</taxon>
        <taxon>Pterygota</taxon>
        <taxon>Neoptera</taxon>
        <taxon>Endopterygota</taxon>
        <taxon>Lepidoptera</taxon>
        <taxon>Glossata</taxon>
        <taxon>Ditrysia</taxon>
        <taxon>Tineoidea</taxon>
        <taxon>Gracillariidae</taxon>
        <taxon>Conopomorpha</taxon>
    </lineage>
</organism>
<evidence type="ECO:0000256" key="10">
    <source>
        <dbReference type="RuleBase" id="RU351113"/>
    </source>
</evidence>
<dbReference type="Pfam" id="PF02949">
    <property type="entry name" value="7tm_6"/>
    <property type="match status" value="1"/>
</dbReference>
<evidence type="ECO:0000256" key="3">
    <source>
        <dbReference type="ARBA" id="ARBA00022606"/>
    </source>
</evidence>
<dbReference type="GO" id="GO:0005886">
    <property type="term" value="C:plasma membrane"/>
    <property type="evidence" value="ECO:0007669"/>
    <property type="project" value="UniProtKB-SubCell"/>
</dbReference>
<evidence type="ECO:0000256" key="7">
    <source>
        <dbReference type="ARBA" id="ARBA00023136"/>
    </source>
</evidence>
<evidence type="ECO:0000256" key="6">
    <source>
        <dbReference type="ARBA" id="ARBA00022989"/>
    </source>
</evidence>
<evidence type="ECO:0000256" key="8">
    <source>
        <dbReference type="ARBA" id="ARBA00023170"/>
    </source>
</evidence>
<keyword evidence="3 10" id="KW-0716">Sensory transduction</keyword>
<keyword evidence="8 10" id="KW-0675">Receptor</keyword>
<keyword evidence="5 10" id="KW-0552">Olfaction</keyword>
<dbReference type="PANTHER" id="PTHR21137:SF35">
    <property type="entry name" value="ODORANT RECEPTOR 19A-RELATED"/>
    <property type="match status" value="1"/>
</dbReference>
<comment type="similarity">
    <text evidence="10">Belongs to the insect chemoreceptor superfamily. Heteromeric odorant receptor channel (TC 1.A.69) family.</text>
</comment>
<dbReference type="GO" id="GO:0005549">
    <property type="term" value="F:odorant binding"/>
    <property type="evidence" value="ECO:0007669"/>
    <property type="project" value="InterPro"/>
</dbReference>
<feature type="transmembrane region" description="Helical" evidence="10">
    <location>
        <begin position="331"/>
        <end position="349"/>
    </location>
</feature>
<evidence type="ECO:0000256" key="5">
    <source>
        <dbReference type="ARBA" id="ARBA00022725"/>
    </source>
</evidence>
<keyword evidence="4 10" id="KW-0812">Transmembrane</keyword>
<comment type="subcellular location">
    <subcellularLocation>
        <location evidence="1 10">Cell membrane</location>
        <topology evidence="1 10">Multi-pass membrane protein</topology>
    </subcellularLocation>
</comment>
<name>A0AAU8BC46_9NEOP</name>
<reference evidence="11" key="1">
    <citation type="submission" date="2024-06" db="EMBL/GenBank/DDBJ databases">
        <authorList>
            <person name="Chang H."/>
        </authorList>
    </citation>
    <scope>NUCLEOTIDE SEQUENCE</scope>
</reference>
<feature type="transmembrane region" description="Helical" evidence="10">
    <location>
        <begin position="142"/>
        <end position="165"/>
    </location>
</feature>
<keyword evidence="7 10" id="KW-0472">Membrane</keyword>
<sequence length="424" mass="48531">MTIVLTEEEYDLPPTIHLRFMKIVIGLLGSIGAWPGEVFSTNLSYYGRFLKYFLPAQVSFIVIGLLNHMYLHLKQQDLFLKAHDAVIFIVMSMTLLRVIQRLFKSYGQSIKKFLGKYHLYYMQDESDYHLYMYNYVNKVSLYFMYVELGTIIGIPFSICSLYAFINYRNGMFSSNRPANVTLEQLGHWVVPVINYYPGLFMAQVVDYFGTTFASFSVLALDCLIVLMVFNLIGHLYILVNEVDCLAITSKDTGQTTTDDPTKLMYDNDENEIMRKRIIKVIHHHRHTVEFCNMISTFGGPALLSNLAYDLMCGCLLLVLTTTLEIDKAARFIVVLVSTFTQLIVIASVFEMVVTASNKLPAAVYLCPWEKANYSNRRALLFVLKIVQIPLQVKALDMVPMGFATMTSILKTTFSYYAFLRKLAD</sequence>
<comment type="caution">
    <text evidence="10">Lacks conserved residue(s) required for the propagation of feature annotation.</text>
</comment>
<accession>A0AAU8BC46</accession>
<protein>
    <recommendedName>
        <fullName evidence="10">Odorant receptor</fullName>
    </recommendedName>
</protein>
<dbReference type="AlphaFoldDB" id="A0AAU8BC46"/>
<keyword evidence="2" id="KW-1003">Cell membrane</keyword>
<feature type="transmembrane region" description="Helical" evidence="10">
    <location>
        <begin position="185"/>
        <end position="205"/>
    </location>
</feature>